<evidence type="ECO:0000313" key="9">
    <source>
        <dbReference type="EMBL" id="SIS52836.1"/>
    </source>
</evidence>
<feature type="transmembrane region" description="Helical" evidence="7">
    <location>
        <begin position="14"/>
        <end position="35"/>
    </location>
</feature>
<protein>
    <submittedName>
        <fullName evidence="9">Carbohydrate ABC transporter membrane protein 1, CUT1 family</fullName>
    </submittedName>
</protein>
<accession>A0A1N7JUC9</accession>
<dbReference type="EMBL" id="FTOG01000002">
    <property type="protein sequence ID" value="SIS52836.1"/>
    <property type="molecule type" value="Genomic_DNA"/>
</dbReference>
<feature type="transmembrane region" description="Helical" evidence="7">
    <location>
        <begin position="217"/>
        <end position="236"/>
    </location>
</feature>
<dbReference type="InterPro" id="IPR000515">
    <property type="entry name" value="MetI-like"/>
</dbReference>
<feature type="domain" description="ABC transmembrane type-1" evidence="8">
    <location>
        <begin position="75"/>
        <end position="287"/>
    </location>
</feature>
<dbReference type="GO" id="GO:0055085">
    <property type="term" value="P:transmembrane transport"/>
    <property type="evidence" value="ECO:0007669"/>
    <property type="project" value="InterPro"/>
</dbReference>
<evidence type="ECO:0000256" key="5">
    <source>
        <dbReference type="ARBA" id="ARBA00022989"/>
    </source>
</evidence>
<comment type="similarity">
    <text evidence="7">Belongs to the binding-protein-dependent transport system permease family.</text>
</comment>
<feature type="transmembrane region" description="Helical" evidence="7">
    <location>
        <begin position="112"/>
        <end position="132"/>
    </location>
</feature>
<keyword evidence="2 7" id="KW-0813">Transport</keyword>
<keyword evidence="3" id="KW-1003">Cell membrane</keyword>
<dbReference type="Pfam" id="PF00528">
    <property type="entry name" value="BPD_transp_1"/>
    <property type="match status" value="1"/>
</dbReference>
<evidence type="ECO:0000256" key="1">
    <source>
        <dbReference type="ARBA" id="ARBA00004651"/>
    </source>
</evidence>
<dbReference type="CDD" id="cd06261">
    <property type="entry name" value="TM_PBP2"/>
    <property type="match status" value="1"/>
</dbReference>
<keyword evidence="5 7" id="KW-1133">Transmembrane helix</keyword>
<dbReference type="RefSeq" id="WP_076483715.1">
    <property type="nucleotide sequence ID" value="NZ_FTOG01000002.1"/>
</dbReference>
<reference evidence="10" key="1">
    <citation type="submission" date="2017-01" db="EMBL/GenBank/DDBJ databases">
        <authorList>
            <person name="Varghese N."/>
            <person name="Submissions S."/>
        </authorList>
    </citation>
    <scope>NUCLEOTIDE SEQUENCE [LARGE SCALE GENOMIC DNA]</scope>
    <source>
        <strain evidence="10">DSM 19945</strain>
    </source>
</reference>
<dbReference type="AlphaFoldDB" id="A0A1N7JUC9"/>
<dbReference type="Proteomes" id="UP000186221">
    <property type="component" value="Unassembled WGS sequence"/>
</dbReference>
<feature type="transmembrane region" description="Helical" evidence="7">
    <location>
        <begin position="162"/>
        <end position="184"/>
    </location>
</feature>
<dbReference type="InterPro" id="IPR035906">
    <property type="entry name" value="MetI-like_sf"/>
</dbReference>
<evidence type="ECO:0000256" key="4">
    <source>
        <dbReference type="ARBA" id="ARBA00022692"/>
    </source>
</evidence>
<dbReference type="GO" id="GO:0005886">
    <property type="term" value="C:plasma membrane"/>
    <property type="evidence" value="ECO:0007669"/>
    <property type="project" value="UniProtKB-SubCell"/>
</dbReference>
<dbReference type="InterPro" id="IPR051393">
    <property type="entry name" value="ABC_transporter_permease"/>
</dbReference>
<feature type="transmembrane region" description="Helical" evidence="7">
    <location>
        <begin position="271"/>
        <end position="292"/>
    </location>
</feature>
<keyword evidence="4 7" id="KW-0812">Transmembrane</keyword>
<sequence>MPIKGPRDHRAQKALTYTLFLALPVTFFLTAYVYAVGYTGFVSLHSWDGISPTMRFVGLDNYGSLMGQSRFWHAVANNLKWLAFYLVAPSTLGLALALLVDGKLKGEGVIKTLIFLPYIITPVAVAAVWRWLYLPDGGLVNTVLDGIGLSGVASNWLGDRHIASYSVMAAALWSTTGFSFLVFFSGLRSIPAELFEAARIDGASAFTIFRRITIPHLWPSTVLVLGLFGIEAMRLFDLVWSMTGGGPSRASEVLATQLYDVAFATFQMGKASAIGIVQLCLAAVLILPYIAYITRNVEEAAE</sequence>
<dbReference type="Gene3D" id="1.10.3720.10">
    <property type="entry name" value="MetI-like"/>
    <property type="match status" value="1"/>
</dbReference>
<dbReference type="OrthoDB" id="9805108at2"/>
<dbReference type="PANTHER" id="PTHR30193">
    <property type="entry name" value="ABC TRANSPORTER PERMEASE PROTEIN"/>
    <property type="match status" value="1"/>
</dbReference>
<comment type="subcellular location">
    <subcellularLocation>
        <location evidence="1 7">Cell membrane</location>
        <topology evidence="1 7">Multi-pass membrane protein</topology>
    </subcellularLocation>
</comment>
<evidence type="ECO:0000313" key="10">
    <source>
        <dbReference type="Proteomes" id="UP000186221"/>
    </source>
</evidence>
<evidence type="ECO:0000256" key="6">
    <source>
        <dbReference type="ARBA" id="ARBA00023136"/>
    </source>
</evidence>
<dbReference type="PANTHER" id="PTHR30193:SF37">
    <property type="entry name" value="INNER MEMBRANE ABC TRANSPORTER PERMEASE PROTEIN YCJO"/>
    <property type="match status" value="1"/>
</dbReference>
<dbReference type="STRING" id="453582.SAMN05421580_102115"/>
<gene>
    <name evidence="9" type="ORF">SAMN05421580_102115</name>
</gene>
<name>A0A1N7JUC9_9RHOB</name>
<evidence type="ECO:0000259" key="8">
    <source>
        <dbReference type="PROSITE" id="PS50928"/>
    </source>
</evidence>
<feature type="transmembrane region" description="Helical" evidence="7">
    <location>
        <begin position="81"/>
        <end position="100"/>
    </location>
</feature>
<keyword evidence="6 7" id="KW-0472">Membrane</keyword>
<evidence type="ECO:0000256" key="2">
    <source>
        <dbReference type="ARBA" id="ARBA00022448"/>
    </source>
</evidence>
<keyword evidence="10" id="KW-1185">Reference proteome</keyword>
<dbReference type="SUPFAM" id="SSF161098">
    <property type="entry name" value="MetI-like"/>
    <property type="match status" value="1"/>
</dbReference>
<evidence type="ECO:0000256" key="3">
    <source>
        <dbReference type="ARBA" id="ARBA00022475"/>
    </source>
</evidence>
<dbReference type="PROSITE" id="PS50928">
    <property type="entry name" value="ABC_TM1"/>
    <property type="match status" value="1"/>
</dbReference>
<evidence type="ECO:0000256" key="7">
    <source>
        <dbReference type="RuleBase" id="RU363032"/>
    </source>
</evidence>
<proteinExistence type="inferred from homology"/>
<organism evidence="9 10">
    <name type="scientific">Rhodobacter aestuarii</name>
    <dbReference type="NCBI Taxonomy" id="453582"/>
    <lineage>
        <taxon>Bacteria</taxon>
        <taxon>Pseudomonadati</taxon>
        <taxon>Pseudomonadota</taxon>
        <taxon>Alphaproteobacteria</taxon>
        <taxon>Rhodobacterales</taxon>
        <taxon>Rhodobacter group</taxon>
        <taxon>Rhodobacter</taxon>
    </lineage>
</organism>